<evidence type="ECO:0000313" key="1">
    <source>
        <dbReference type="EMBL" id="PLO50240.1"/>
    </source>
</evidence>
<dbReference type="AlphaFoldDB" id="A0A2J5N8V8"/>
<dbReference type="EMBL" id="PIDR01002487">
    <property type="protein sequence ID" value="PLO50240.1"/>
    <property type="molecule type" value="Genomic_DNA"/>
</dbReference>
<protein>
    <submittedName>
        <fullName evidence="1">Uncharacterized protein</fullName>
    </submittedName>
</protein>
<accession>A0A2J5N8V8</accession>
<proteinExistence type="predicted"/>
<organism evidence="1 2">
    <name type="scientific">Klebsiella michiganensis</name>
    <dbReference type="NCBI Taxonomy" id="1134687"/>
    <lineage>
        <taxon>Bacteria</taxon>
        <taxon>Pseudomonadati</taxon>
        <taxon>Pseudomonadota</taxon>
        <taxon>Gammaproteobacteria</taxon>
        <taxon>Enterobacterales</taxon>
        <taxon>Enterobacteriaceae</taxon>
        <taxon>Klebsiella/Raoultella group</taxon>
        <taxon>Klebsiella</taxon>
    </lineage>
</organism>
<dbReference type="Proteomes" id="UP000234667">
    <property type="component" value="Unassembled WGS sequence"/>
</dbReference>
<comment type="caution">
    <text evidence="1">The sequence shown here is derived from an EMBL/GenBank/DDBJ whole genome shotgun (WGS) entry which is preliminary data.</text>
</comment>
<gene>
    <name evidence="1" type="ORF">CWN49_38410</name>
</gene>
<evidence type="ECO:0000313" key="2">
    <source>
        <dbReference type="Proteomes" id="UP000234667"/>
    </source>
</evidence>
<sequence>MVSASCKTRSTFGNAFSAFRSSTDIRTSLACFAGRYCICPAYKTHRPGSLLATGHLDVIPRNHGLGRAPGE</sequence>
<reference evidence="1 2" key="1">
    <citation type="submission" date="2017-11" db="EMBL/GenBank/DDBJ databases">
        <authorList>
            <person name="Han C.G."/>
        </authorList>
    </citation>
    <scope>NUCLEOTIDE SEQUENCE [LARGE SCALE GENOMIC DNA]</scope>
    <source>
        <strain evidence="1 2">A10</strain>
    </source>
</reference>
<reference evidence="1 2" key="2">
    <citation type="submission" date="2018-01" db="EMBL/GenBank/DDBJ databases">
        <title>Genomic study of Klebsiella pneumoniae.</title>
        <authorList>
            <person name="Yang Y."/>
            <person name="Bicalho R."/>
        </authorList>
    </citation>
    <scope>NUCLEOTIDE SEQUENCE [LARGE SCALE GENOMIC DNA]</scope>
    <source>
        <strain evidence="1 2">A10</strain>
    </source>
</reference>
<name>A0A2J5N8V8_9ENTR</name>